<proteinExistence type="predicted"/>
<feature type="chain" id="PRO_5012733164" evidence="1">
    <location>
        <begin position="30"/>
        <end position="103"/>
    </location>
</feature>
<comment type="caution">
    <text evidence="2">The sequence shown here is derived from an EMBL/GenBank/DDBJ whole genome shotgun (WGS) entry which is preliminary data.</text>
</comment>
<evidence type="ECO:0000313" key="2">
    <source>
        <dbReference type="EMBL" id="ORV44770.1"/>
    </source>
</evidence>
<gene>
    <name evidence="2" type="ORF">AWC02_14715</name>
</gene>
<evidence type="ECO:0000313" key="3">
    <source>
        <dbReference type="Proteomes" id="UP000193465"/>
    </source>
</evidence>
<sequence>MSGTVRFTAAAVVAGVAMGMSIAAAPAHADEAGFMNYLNTHGYTARYADDQPITEPSVHTLGHMICENLRVGRTVESQQPYYPAWPQFPLIAQAARQELCPGV</sequence>
<dbReference type="RefSeq" id="WP_085129483.1">
    <property type="nucleotide sequence ID" value="NZ_LQOT01000046.1"/>
</dbReference>
<evidence type="ECO:0000256" key="1">
    <source>
        <dbReference type="SAM" id="SignalP"/>
    </source>
</evidence>
<dbReference type="Proteomes" id="UP000193465">
    <property type="component" value="Unassembled WGS sequence"/>
</dbReference>
<keyword evidence="3" id="KW-1185">Reference proteome</keyword>
<keyword evidence="1" id="KW-0732">Signal</keyword>
<dbReference type="STRING" id="188915.AWC02_14715"/>
<accession>A0A1X1TJR1</accession>
<name>A0A1X1TJR1_9MYCO</name>
<dbReference type="EMBL" id="LQOT01000046">
    <property type="protein sequence ID" value="ORV44770.1"/>
    <property type="molecule type" value="Genomic_DNA"/>
</dbReference>
<organism evidence="2 3">
    <name type="scientific">Mycolicibacter engbaekii</name>
    <dbReference type="NCBI Taxonomy" id="188915"/>
    <lineage>
        <taxon>Bacteria</taxon>
        <taxon>Bacillati</taxon>
        <taxon>Actinomycetota</taxon>
        <taxon>Actinomycetes</taxon>
        <taxon>Mycobacteriales</taxon>
        <taxon>Mycobacteriaceae</taxon>
        <taxon>Mycolicibacter</taxon>
    </lineage>
</organism>
<feature type="signal peptide" evidence="1">
    <location>
        <begin position="1"/>
        <end position="29"/>
    </location>
</feature>
<reference evidence="2 3" key="1">
    <citation type="submission" date="2016-01" db="EMBL/GenBank/DDBJ databases">
        <title>The new phylogeny of the genus Mycobacterium.</title>
        <authorList>
            <person name="Tarcisio F."/>
            <person name="Conor M."/>
            <person name="Antonella G."/>
            <person name="Elisabetta G."/>
            <person name="Giulia F.S."/>
            <person name="Sara T."/>
            <person name="Anna F."/>
            <person name="Clotilde B."/>
            <person name="Roberto B."/>
            <person name="Veronica D.S."/>
            <person name="Fabio R."/>
            <person name="Monica P."/>
            <person name="Olivier J."/>
            <person name="Enrico T."/>
            <person name="Nicola S."/>
        </authorList>
    </citation>
    <scope>NUCLEOTIDE SEQUENCE [LARGE SCALE GENOMIC DNA]</scope>
    <source>
        <strain evidence="2 3">ATCC 27353</strain>
    </source>
</reference>
<protein>
    <submittedName>
        <fullName evidence="2">Uncharacterized protein</fullName>
    </submittedName>
</protein>
<dbReference type="AlphaFoldDB" id="A0A1X1TJR1"/>